<dbReference type="EnsemblPlants" id="AES59454">
    <property type="protein sequence ID" value="AES59454"/>
    <property type="gene ID" value="MTR_1g019590"/>
</dbReference>
<dbReference type="Proteomes" id="UP000265566">
    <property type="component" value="Chromosome 1"/>
</dbReference>
<dbReference type="Pfam" id="PF13202">
    <property type="entry name" value="EF-hand_5"/>
    <property type="match status" value="2"/>
</dbReference>
<feature type="domain" description="EF-hand" evidence="2">
    <location>
        <begin position="71"/>
        <end position="98"/>
    </location>
</feature>
<organism evidence="3 6">
    <name type="scientific">Medicago truncatula</name>
    <name type="common">Barrel medic</name>
    <name type="synonym">Medicago tribuloides</name>
    <dbReference type="NCBI Taxonomy" id="3880"/>
    <lineage>
        <taxon>Eukaryota</taxon>
        <taxon>Viridiplantae</taxon>
        <taxon>Streptophyta</taxon>
        <taxon>Embryophyta</taxon>
        <taxon>Tracheophyta</taxon>
        <taxon>Spermatophyta</taxon>
        <taxon>Magnoliopsida</taxon>
        <taxon>eudicotyledons</taxon>
        <taxon>Gunneridae</taxon>
        <taxon>Pentapetalae</taxon>
        <taxon>rosids</taxon>
        <taxon>fabids</taxon>
        <taxon>Fabales</taxon>
        <taxon>Fabaceae</taxon>
        <taxon>Papilionoideae</taxon>
        <taxon>50 kb inversion clade</taxon>
        <taxon>NPAAA clade</taxon>
        <taxon>Hologalegina</taxon>
        <taxon>IRL clade</taxon>
        <taxon>Trifolieae</taxon>
        <taxon>Medicago</taxon>
    </lineage>
</organism>
<dbReference type="Proteomes" id="UP000002051">
    <property type="component" value="Unassembled WGS sequence"/>
</dbReference>
<dbReference type="eggNOG" id="ENOG502SFD6">
    <property type="taxonomic scope" value="Eukaryota"/>
</dbReference>
<reference evidence="3 6" key="1">
    <citation type="journal article" date="2011" name="Nature">
        <title>The Medicago genome provides insight into the evolution of rhizobial symbioses.</title>
        <authorList>
            <person name="Young N.D."/>
            <person name="Debelle F."/>
            <person name="Oldroyd G.E."/>
            <person name="Geurts R."/>
            <person name="Cannon S.B."/>
            <person name="Udvardi M.K."/>
            <person name="Benedito V.A."/>
            <person name="Mayer K.F."/>
            <person name="Gouzy J."/>
            <person name="Schoof H."/>
            <person name="Van de Peer Y."/>
            <person name="Proost S."/>
            <person name="Cook D.R."/>
            <person name="Meyers B.C."/>
            <person name="Spannagl M."/>
            <person name="Cheung F."/>
            <person name="De Mita S."/>
            <person name="Krishnakumar V."/>
            <person name="Gundlach H."/>
            <person name="Zhou S."/>
            <person name="Mudge J."/>
            <person name="Bharti A.K."/>
            <person name="Murray J.D."/>
            <person name="Naoumkina M.A."/>
            <person name="Rosen B."/>
            <person name="Silverstein K.A."/>
            <person name="Tang H."/>
            <person name="Rombauts S."/>
            <person name="Zhao P.X."/>
            <person name="Zhou P."/>
            <person name="Barbe V."/>
            <person name="Bardou P."/>
            <person name="Bechner M."/>
            <person name="Bellec A."/>
            <person name="Berger A."/>
            <person name="Berges H."/>
            <person name="Bidwell S."/>
            <person name="Bisseling T."/>
            <person name="Choisne N."/>
            <person name="Couloux A."/>
            <person name="Denny R."/>
            <person name="Deshpande S."/>
            <person name="Dai X."/>
            <person name="Doyle J.J."/>
            <person name="Dudez A.M."/>
            <person name="Farmer A.D."/>
            <person name="Fouteau S."/>
            <person name="Franken C."/>
            <person name="Gibelin C."/>
            <person name="Gish J."/>
            <person name="Goldstein S."/>
            <person name="Gonzalez A.J."/>
            <person name="Green P.J."/>
            <person name="Hallab A."/>
            <person name="Hartog M."/>
            <person name="Hua A."/>
            <person name="Humphray S.J."/>
            <person name="Jeong D.H."/>
            <person name="Jing Y."/>
            <person name="Jocker A."/>
            <person name="Kenton S.M."/>
            <person name="Kim D.J."/>
            <person name="Klee K."/>
            <person name="Lai H."/>
            <person name="Lang C."/>
            <person name="Lin S."/>
            <person name="Macmil S.L."/>
            <person name="Magdelenat G."/>
            <person name="Matthews L."/>
            <person name="McCorrison J."/>
            <person name="Monaghan E.L."/>
            <person name="Mun J.H."/>
            <person name="Najar F.Z."/>
            <person name="Nicholson C."/>
            <person name="Noirot C."/>
            <person name="O'Bleness M."/>
            <person name="Paule C.R."/>
            <person name="Poulain J."/>
            <person name="Prion F."/>
            <person name="Qin B."/>
            <person name="Qu C."/>
            <person name="Retzel E.F."/>
            <person name="Riddle C."/>
            <person name="Sallet E."/>
            <person name="Samain S."/>
            <person name="Samson N."/>
            <person name="Sanders I."/>
            <person name="Saurat O."/>
            <person name="Scarpelli C."/>
            <person name="Schiex T."/>
            <person name="Segurens B."/>
            <person name="Severin A.J."/>
            <person name="Sherrier D.J."/>
            <person name="Shi R."/>
            <person name="Sims S."/>
            <person name="Singer S.R."/>
            <person name="Sinharoy S."/>
            <person name="Sterck L."/>
            <person name="Viollet A."/>
            <person name="Wang B.B."/>
            <person name="Wang K."/>
            <person name="Wang M."/>
            <person name="Wang X."/>
            <person name="Warfsmann J."/>
            <person name="Weissenbach J."/>
            <person name="White D.D."/>
            <person name="White J.D."/>
            <person name="Wiley G.B."/>
            <person name="Wincker P."/>
            <person name="Xing Y."/>
            <person name="Yang L."/>
            <person name="Yao Z."/>
            <person name="Ying F."/>
            <person name="Zhai J."/>
            <person name="Zhou L."/>
            <person name="Zuber A."/>
            <person name="Denarie J."/>
            <person name="Dixon R.A."/>
            <person name="May G.D."/>
            <person name="Schwartz D.C."/>
            <person name="Rogers J."/>
            <person name="Quetier F."/>
            <person name="Town C.D."/>
            <person name="Roe B.A."/>
        </authorList>
    </citation>
    <scope>NUCLEOTIDE SEQUENCE [LARGE SCALE GENOMIC DNA]</scope>
    <source>
        <strain evidence="3">A17</strain>
        <strain evidence="5 6">cv. Jemalong A17</strain>
    </source>
</reference>
<evidence type="ECO:0000313" key="6">
    <source>
        <dbReference type="Proteomes" id="UP000002051"/>
    </source>
</evidence>
<reference evidence="4" key="4">
    <citation type="journal article" date="2018" name="Nat. Plants">
        <title>Whole-genome landscape of Medicago truncatula symbiotic genes.</title>
        <authorList>
            <person name="Pecrix Y."/>
            <person name="Gamas P."/>
            <person name="Carrere S."/>
        </authorList>
    </citation>
    <scope>NUCLEOTIDE SEQUENCE</scope>
    <source>
        <tissue evidence="4">Leaves</tissue>
    </source>
</reference>
<keyword evidence="1" id="KW-0106">Calcium</keyword>
<gene>
    <name evidence="3" type="ordered locus">MTR_1g019590</name>
    <name evidence="4" type="ORF">MtrunA17_Chr1g0153541</name>
</gene>
<sequence>MIVYIPIVRVREPDQFKLKGLPQNIAMTEKQVRDILMKAGRNGDGSLSKGELEKAFKEFGSRNTCWRAFCCLRKIDTNRDGKISREEIDSVVDYVLAWLESKN</sequence>
<dbReference type="Gene3D" id="1.10.238.10">
    <property type="entry name" value="EF-hand"/>
    <property type="match status" value="1"/>
</dbReference>
<evidence type="ECO:0000313" key="4">
    <source>
        <dbReference type="EMBL" id="RHN77320.1"/>
    </source>
</evidence>
<name>G7I3L9_MEDTR</name>
<dbReference type="GO" id="GO:0005509">
    <property type="term" value="F:calcium ion binding"/>
    <property type="evidence" value="ECO:0007669"/>
    <property type="project" value="InterPro"/>
</dbReference>
<dbReference type="OMA" id="YAVARYK"/>
<accession>G7I3L9</accession>
<evidence type="ECO:0000313" key="3">
    <source>
        <dbReference type="EMBL" id="AES59454.1"/>
    </source>
</evidence>
<protein>
    <submittedName>
        <fullName evidence="3">EF-hand pair protein</fullName>
    </submittedName>
    <submittedName>
        <fullName evidence="4">Putative parvalbumin</fullName>
    </submittedName>
</protein>
<dbReference type="PROSITE" id="PS50222">
    <property type="entry name" value="EF_HAND_2"/>
    <property type="match status" value="2"/>
</dbReference>
<dbReference type="SUPFAM" id="SSF47473">
    <property type="entry name" value="EF-hand"/>
    <property type="match status" value="1"/>
</dbReference>
<proteinExistence type="predicted"/>
<reference evidence="5" key="3">
    <citation type="submission" date="2015-04" db="UniProtKB">
        <authorList>
            <consortium name="EnsemblPlants"/>
        </authorList>
    </citation>
    <scope>IDENTIFICATION</scope>
    <source>
        <strain evidence="5">cv. Jemalong A17</strain>
    </source>
</reference>
<dbReference type="InterPro" id="IPR018247">
    <property type="entry name" value="EF_Hand_1_Ca_BS"/>
</dbReference>
<dbReference type="InterPro" id="IPR002048">
    <property type="entry name" value="EF_hand_dom"/>
</dbReference>
<feature type="domain" description="EF-hand" evidence="2">
    <location>
        <begin position="27"/>
        <end position="62"/>
    </location>
</feature>
<dbReference type="HOGENOM" id="CLU_147785_1_1_1"/>
<keyword evidence="6" id="KW-1185">Reference proteome</keyword>
<dbReference type="EMBL" id="CM001217">
    <property type="protein sequence ID" value="AES59454.1"/>
    <property type="molecule type" value="Genomic_DNA"/>
</dbReference>
<reference evidence="3 6" key="2">
    <citation type="journal article" date="2014" name="BMC Genomics">
        <title>An improved genome release (version Mt4.0) for the model legume Medicago truncatula.</title>
        <authorList>
            <person name="Tang H."/>
            <person name="Krishnakumar V."/>
            <person name="Bidwell S."/>
            <person name="Rosen B."/>
            <person name="Chan A."/>
            <person name="Zhou S."/>
            <person name="Gentzbittel L."/>
            <person name="Childs K.L."/>
            <person name="Yandell M."/>
            <person name="Gundlach H."/>
            <person name="Mayer K.F."/>
            <person name="Schwartz D.C."/>
            <person name="Town C.D."/>
        </authorList>
    </citation>
    <scope>GENOME REANNOTATION</scope>
    <source>
        <strain evidence="5 6">cv. Jemalong A17</strain>
    </source>
</reference>
<dbReference type="EMBL" id="PSQE01000001">
    <property type="protein sequence ID" value="RHN77320.1"/>
    <property type="molecule type" value="Genomic_DNA"/>
</dbReference>
<evidence type="ECO:0000259" key="2">
    <source>
        <dbReference type="PROSITE" id="PS50222"/>
    </source>
</evidence>
<dbReference type="PROSITE" id="PS00018">
    <property type="entry name" value="EF_HAND_1"/>
    <property type="match status" value="1"/>
</dbReference>
<evidence type="ECO:0000313" key="5">
    <source>
        <dbReference type="EnsemblPlants" id="AES59454"/>
    </source>
</evidence>
<evidence type="ECO:0000256" key="1">
    <source>
        <dbReference type="ARBA" id="ARBA00022837"/>
    </source>
</evidence>
<dbReference type="AlphaFoldDB" id="G7I3L9"/>
<dbReference type="InterPro" id="IPR011992">
    <property type="entry name" value="EF-hand-dom_pair"/>
</dbReference>
<dbReference type="Gramene" id="rna764">
    <property type="protein sequence ID" value="RHN77320.1"/>
    <property type="gene ID" value="gene764"/>
</dbReference>
<dbReference type="PaxDb" id="3880-AES59454"/>